<dbReference type="GO" id="GO:0005680">
    <property type="term" value="C:anaphase-promoting complex"/>
    <property type="evidence" value="ECO:0007669"/>
    <property type="project" value="InterPro"/>
</dbReference>
<evidence type="ECO:0000313" key="3">
    <source>
        <dbReference type="EMBL" id="CEJ85410.1"/>
    </source>
</evidence>
<name>A0A0A1TBU2_9HYPO</name>
<feature type="region of interest" description="Disordered" evidence="2">
    <location>
        <begin position="35"/>
        <end position="84"/>
    </location>
</feature>
<dbReference type="Pfam" id="PF10471">
    <property type="entry name" value="ANAPC_CDC26"/>
    <property type="match status" value="1"/>
</dbReference>
<dbReference type="AlphaFoldDB" id="A0A0A1TBU2"/>
<dbReference type="HOGENOM" id="CLU_165597_1_0_1"/>
<dbReference type="Proteomes" id="UP000039046">
    <property type="component" value="Unassembled WGS sequence"/>
</dbReference>
<dbReference type="EMBL" id="CDHN01000002">
    <property type="protein sequence ID" value="CEJ85410.1"/>
    <property type="molecule type" value="Genomic_DNA"/>
</dbReference>
<dbReference type="OrthoDB" id="5977743at2759"/>
<proteinExistence type="predicted"/>
<sequence length="84" mass="9127">MLRRPPTTIQITAEDVAGYEDRRAHEALAAAQQARAAAAAAKAEQQAQGNQQQQAMEGVQSSPSAQRRTRDERLGVTRRAGNRT</sequence>
<evidence type="ECO:0000256" key="2">
    <source>
        <dbReference type="SAM" id="MobiDB-lite"/>
    </source>
</evidence>
<evidence type="ECO:0000256" key="1">
    <source>
        <dbReference type="ARBA" id="ARBA00022786"/>
    </source>
</evidence>
<keyword evidence="1" id="KW-0833">Ubl conjugation pathway</keyword>
<accession>A0A0A1TBU2</accession>
<reference evidence="3 4" key="1">
    <citation type="journal article" date="2015" name="Genome Announc.">
        <title>Draft Genome Sequence and Gene Annotation of the Entomopathogenic Fungus Verticillium hemipterigenum.</title>
        <authorList>
            <person name="Horn F."/>
            <person name="Habel A."/>
            <person name="Scharf D.H."/>
            <person name="Dworschak J."/>
            <person name="Brakhage A.A."/>
            <person name="Guthke R."/>
            <person name="Hertweck C."/>
            <person name="Linde J."/>
        </authorList>
    </citation>
    <scope>NUCLEOTIDE SEQUENCE [LARGE SCALE GENOMIC DNA]</scope>
</reference>
<gene>
    <name evidence="3" type="ORF">VHEMI03764</name>
</gene>
<feature type="compositionally biased region" description="Low complexity" evidence="2">
    <location>
        <begin position="35"/>
        <end position="55"/>
    </location>
</feature>
<dbReference type="GO" id="GO:0031145">
    <property type="term" value="P:anaphase-promoting complex-dependent catabolic process"/>
    <property type="evidence" value="ECO:0007669"/>
    <property type="project" value="InterPro"/>
</dbReference>
<evidence type="ECO:0008006" key="5">
    <source>
        <dbReference type="Google" id="ProtNLM"/>
    </source>
</evidence>
<protein>
    <recommendedName>
        <fullName evidence="5">Anaphase-promoting complex, subunit CDC26</fullName>
    </recommendedName>
</protein>
<evidence type="ECO:0000313" key="4">
    <source>
        <dbReference type="Proteomes" id="UP000039046"/>
    </source>
</evidence>
<organism evidence="3 4">
    <name type="scientific">[Torrubiella] hemipterigena</name>
    <dbReference type="NCBI Taxonomy" id="1531966"/>
    <lineage>
        <taxon>Eukaryota</taxon>
        <taxon>Fungi</taxon>
        <taxon>Dikarya</taxon>
        <taxon>Ascomycota</taxon>
        <taxon>Pezizomycotina</taxon>
        <taxon>Sordariomycetes</taxon>
        <taxon>Hypocreomycetidae</taxon>
        <taxon>Hypocreales</taxon>
        <taxon>Clavicipitaceae</taxon>
        <taxon>Clavicipitaceae incertae sedis</taxon>
        <taxon>'Torrubiella' clade</taxon>
    </lineage>
</organism>
<keyword evidence="4" id="KW-1185">Reference proteome</keyword>
<dbReference type="InterPro" id="IPR018860">
    <property type="entry name" value="APC_suCDC26"/>
</dbReference>